<name>A0A918DL49_9ALTE</name>
<comment type="caution">
    <text evidence="2">The sequence shown here is derived from an EMBL/GenBank/DDBJ whole genome shotgun (WGS) entry which is preliminary data.</text>
</comment>
<dbReference type="Proteomes" id="UP000606935">
    <property type="component" value="Unassembled WGS sequence"/>
</dbReference>
<dbReference type="AlphaFoldDB" id="A0A918DL49"/>
<feature type="region of interest" description="Disordered" evidence="1">
    <location>
        <begin position="66"/>
        <end position="87"/>
    </location>
</feature>
<evidence type="ECO:0000313" key="2">
    <source>
        <dbReference type="EMBL" id="GGO72001.1"/>
    </source>
</evidence>
<gene>
    <name evidence="2" type="ORF">GCM10010982_29090</name>
</gene>
<accession>A0A918DL49</accession>
<sequence>MTTLTPYQQAVLTELGIVQWQLRDTQAPAQVVTPMQEPAPIQNSAAVTQPAPRANAESAIARLKQAMQGSVPAVQTPSEPAPTQAQPPVLAPNVESAPKAEPTWVSDKEPIFSDVLRALNWPEGQRTLSWQVADTLKLDGDILYCPTPAALVADSRLKRHLWQLLQAC</sequence>
<organism evidence="2 3">
    <name type="scientific">Bowmanella pacifica</name>
    <dbReference type="NCBI Taxonomy" id="502051"/>
    <lineage>
        <taxon>Bacteria</taxon>
        <taxon>Pseudomonadati</taxon>
        <taxon>Pseudomonadota</taxon>
        <taxon>Gammaproteobacteria</taxon>
        <taxon>Alteromonadales</taxon>
        <taxon>Alteromonadaceae</taxon>
        <taxon>Bowmanella</taxon>
    </lineage>
</organism>
<protein>
    <submittedName>
        <fullName evidence="2">Uncharacterized protein</fullName>
    </submittedName>
</protein>
<proteinExistence type="predicted"/>
<reference evidence="2" key="1">
    <citation type="journal article" date="2014" name="Int. J. Syst. Evol. Microbiol.">
        <title>Complete genome sequence of Corynebacterium casei LMG S-19264T (=DSM 44701T), isolated from a smear-ripened cheese.</title>
        <authorList>
            <consortium name="US DOE Joint Genome Institute (JGI-PGF)"/>
            <person name="Walter F."/>
            <person name="Albersmeier A."/>
            <person name="Kalinowski J."/>
            <person name="Ruckert C."/>
        </authorList>
    </citation>
    <scope>NUCLEOTIDE SEQUENCE</scope>
    <source>
        <strain evidence="2">CGMCC 1.7086</strain>
    </source>
</reference>
<dbReference type="RefSeq" id="WP_188696700.1">
    <property type="nucleotide sequence ID" value="NZ_BMLS01000005.1"/>
</dbReference>
<evidence type="ECO:0000256" key="1">
    <source>
        <dbReference type="SAM" id="MobiDB-lite"/>
    </source>
</evidence>
<evidence type="ECO:0000313" key="3">
    <source>
        <dbReference type="Proteomes" id="UP000606935"/>
    </source>
</evidence>
<keyword evidence="3" id="KW-1185">Reference proteome</keyword>
<feature type="compositionally biased region" description="Polar residues" evidence="1">
    <location>
        <begin position="73"/>
        <end position="86"/>
    </location>
</feature>
<dbReference type="EMBL" id="BMLS01000005">
    <property type="protein sequence ID" value="GGO72001.1"/>
    <property type="molecule type" value="Genomic_DNA"/>
</dbReference>
<reference evidence="2" key="2">
    <citation type="submission" date="2020-09" db="EMBL/GenBank/DDBJ databases">
        <authorList>
            <person name="Sun Q."/>
            <person name="Zhou Y."/>
        </authorList>
    </citation>
    <scope>NUCLEOTIDE SEQUENCE</scope>
    <source>
        <strain evidence="2">CGMCC 1.7086</strain>
    </source>
</reference>